<reference evidence="2" key="1">
    <citation type="submission" date="2019-10" db="EMBL/GenBank/DDBJ databases">
        <authorList>
            <person name="Zhang R."/>
            <person name="Pan Y."/>
            <person name="Wang J."/>
            <person name="Ma R."/>
            <person name="Yu S."/>
        </authorList>
    </citation>
    <scope>NUCLEOTIDE SEQUENCE</scope>
    <source>
        <strain evidence="2">LA-IB0</strain>
        <tissue evidence="2">Leaf</tissue>
    </source>
</reference>
<proteinExistence type="predicted"/>
<feature type="domain" description="KIB1-4 beta-propeller" evidence="1">
    <location>
        <begin position="114"/>
        <end position="206"/>
    </location>
</feature>
<accession>A0AAV6XPF0</accession>
<dbReference type="Proteomes" id="UP000826271">
    <property type="component" value="Unassembled WGS sequence"/>
</dbReference>
<protein>
    <recommendedName>
        <fullName evidence="1">KIB1-4 beta-propeller domain-containing protein</fullName>
    </recommendedName>
</protein>
<keyword evidence="3" id="KW-1185">Reference proteome</keyword>
<name>A0AAV6XPF0_9LAMI</name>
<dbReference type="EMBL" id="WHWC01000004">
    <property type="protein sequence ID" value="KAG8384866.1"/>
    <property type="molecule type" value="Genomic_DNA"/>
</dbReference>
<evidence type="ECO:0000313" key="3">
    <source>
        <dbReference type="Proteomes" id="UP000826271"/>
    </source>
</evidence>
<dbReference type="PANTHER" id="PTHR44259:SF37">
    <property type="entry name" value="DUF1618 DOMAIN-CONTAINING PROTEIN"/>
    <property type="match status" value="1"/>
</dbReference>
<dbReference type="Pfam" id="PF03478">
    <property type="entry name" value="Beta-prop_KIB1-4"/>
    <property type="match status" value="2"/>
</dbReference>
<gene>
    <name evidence="2" type="ORF">BUALT_Bualt04G0162900</name>
</gene>
<sequence length="534" mass="59771">MASSILRWISRKAAARSPALPPNSLNSCGGCGGRSAATWQRRRMGTMSVVSDESVLCPSTLPSRISPWLMLPPAVEGTENNMVYKFYSLAEDKIISLNKRRGGEEEAANIELGPGDESELKGSSHGWLALFNPRNCDLFLSNPLSRRHIKLPPIHSLSIPKNNLAGGYGCVTNLIISCSPDEEECRAMMTFGPDDRLAFCCPGSSTEYFQKSRSAATWRRRIGTMSGVSDESVLCPLTLPSRISPWLMLPPAVEGTENNMLPPIHTLSIPEVNLKGGYGCVKDLIISCSPDEEECRAMMTFGTENRLAFSCPGCSTEWTHIGELYDSEEDHDVARCYESFVYSSTHRLFFCVTQFAEFEAWDLQDPSSPRLTTMDMSCEDDDYPWAARSEEELNLKKMCRRLTFLVVDSSSGQLYHVTRHVMEHMAPDGSYVDFFDEGSDKCPYKTIGFDVHKIDSENNVLSDFPELKPNSIYFIDVNVLIPQGIHYPNPTFGGHDIGIFNYEDGIFSPCYYPCDVKSFWRIFPPPTWFTPSPL</sequence>
<organism evidence="2 3">
    <name type="scientific">Buddleja alternifolia</name>
    <dbReference type="NCBI Taxonomy" id="168488"/>
    <lineage>
        <taxon>Eukaryota</taxon>
        <taxon>Viridiplantae</taxon>
        <taxon>Streptophyta</taxon>
        <taxon>Embryophyta</taxon>
        <taxon>Tracheophyta</taxon>
        <taxon>Spermatophyta</taxon>
        <taxon>Magnoliopsida</taxon>
        <taxon>eudicotyledons</taxon>
        <taxon>Gunneridae</taxon>
        <taxon>Pentapetalae</taxon>
        <taxon>asterids</taxon>
        <taxon>lamiids</taxon>
        <taxon>Lamiales</taxon>
        <taxon>Scrophulariaceae</taxon>
        <taxon>Buddlejeae</taxon>
        <taxon>Buddleja</taxon>
    </lineage>
</organism>
<evidence type="ECO:0000259" key="1">
    <source>
        <dbReference type="Pfam" id="PF03478"/>
    </source>
</evidence>
<dbReference type="InterPro" id="IPR005174">
    <property type="entry name" value="KIB1-4_b-propeller"/>
</dbReference>
<dbReference type="AlphaFoldDB" id="A0AAV6XPF0"/>
<comment type="caution">
    <text evidence="2">The sequence shown here is derived from an EMBL/GenBank/DDBJ whole genome shotgun (WGS) entry which is preliminary data.</text>
</comment>
<feature type="domain" description="KIB1-4 beta-propeller" evidence="1">
    <location>
        <begin position="261"/>
        <end position="501"/>
    </location>
</feature>
<dbReference type="InterPro" id="IPR050942">
    <property type="entry name" value="F-box_BR-signaling"/>
</dbReference>
<dbReference type="PANTHER" id="PTHR44259">
    <property type="entry name" value="OS07G0183000 PROTEIN-RELATED"/>
    <property type="match status" value="1"/>
</dbReference>
<evidence type="ECO:0000313" key="2">
    <source>
        <dbReference type="EMBL" id="KAG8384866.1"/>
    </source>
</evidence>